<keyword evidence="1" id="KW-1133">Transmembrane helix</keyword>
<name>A0A1W6NWH7_9RHOB</name>
<protein>
    <submittedName>
        <fullName evidence="2">Uncharacterized protein</fullName>
    </submittedName>
</protein>
<dbReference type="AlphaFoldDB" id="A0A1W6NWH7"/>
<sequence length="76" mass="7931">MNPDYIYVSGVLLLGFGAISLIKGLADNRLARMGLGVFVVGVCLVVGVMLTQGAAYAPAQLPAIFIRAIASLLHQT</sequence>
<dbReference type="EMBL" id="CP019937">
    <property type="protein sequence ID" value="ARO13586.1"/>
    <property type="molecule type" value="Genomic_DNA"/>
</dbReference>
<evidence type="ECO:0000313" key="3">
    <source>
        <dbReference type="Proteomes" id="UP000242447"/>
    </source>
</evidence>
<feature type="transmembrane region" description="Helical" evidence="1">
    <location>
        <begin position="6"/>
        <end position="26"/>
    </location>
</feature>
<accession>A0A1W6NWH7</accession>
<dbReference type="KEGG" id="kro:BVG79_00226"/>
<dbReference type="RefSeq" id="WP_085785283.1">
    <property type="nucleotide sequence ID" value="NZ_CP019937.1"/>
</dbReference>
<dbReference type="STRING" id="92947.BVG79_00226"/>
<proteinExistence type="predicted"/>
<keyword evidence="3" id="KW-1185">Reference proteome</keyword>
<evidence type="ECO:0000313" key="2">
    <source>
        <dbReference type="EMBL" id="ARO13586.1"/>
    </source>
</evidence>
<reference evidence="2 3" key="1">
    <citation type="submission" date="2017-02" db="EMBL/GenBank/DDBJ databases">
        <title>Ketogulonicigenium robustum SPU B003 Genome sequencing and assembly.</title>
        <authorList>
            <person name="Li Y."/>
            <person name="Liu L."/>
            <person name="Wang C."/>
            <person name="Zhang M."/>
            <person name="Zhang T."/>
            <person name="Zhang Y."/>
        </authorList>
    </citation>
    <scope>NUCLEOTIDE SEQUENCE [LARGE SCALE GENOMIC DNA]</scope>
    <source>
        <strain evidence="2 3">SPU_B003</strain>
    </source>
</reference>
<evidence type="ECO:0000256" key="1">
    <source>
        <dbReference type="SAM" id="Phobius"/>
    </source>
</evidence>
<keyword evidence="1" id="KW-0472">Membrane</keyword>
<dbReference type="Proteomes" id="UP000242447">
    <property type="component" value="Chromosome"/>
</dbReference>
<keyword evidence="1" id="KW-0812">Transmembrane</keyword>
<gene>
    <name evidence="2" type="ORF">BVG79_00226</name>
</gene>
<dbReference type="OrthoDB" id="7875801at2"/>
<organism evidence="2 3">
    <name type="scientific">Ketogulonicigenium robustum</name>
    <dbReference type="NCBI Taxonomy" id="92947"/>
    <lineage>
        <taxon>Bacteria</taxon>
        <taxon>Pseudomonadati</taxon>
        <taxon>Pseudomonadota</taxon>
        <taxon>Alphaproteobacteria</taxon>
        <taxon>Rhodobacterales</taxon>
        <taxon>Roseobacteraceae</taxon>
        <taxon>Ketogulonicigenium</taxon>
    </lineage>
</organism>
<feature type="transmembrane region" description="Helical" evidence="1">
    <location>
        <begin position="33"/>
        <end position="50"/>
    </location>
</feature>